<reference evidence="1 2" key="1">
    <citation type="submission" date="2021-06" db="EMBL/GenBank/DDBJ databases">
        <title>Caerostris darwini draft genome.</title>
        <authorList>
            <person name="Kono N."/>
            <person name="Arakawa K."/>
        </authorList>
    </citation>
    <scope>NUCLEOTIDE SEQUENCE [LARGE SCALE GENOMIC DNA]</scope>
</reference>
<evidence type="ECO:0000313" key="1">
    <source>
        <dbReference type="EMBL" id="GIY81107.1"/>
    </source>
</evidence>
<name>A0AAV4WEQ1_9ARAC</name>
<protein>
    <submittedName>
        <fullName evidence="1">Uncharacterized protein</fullName>
    </submittedName>
</protein>
<dbReference type="Proteomes" id="UP001054837">
    <property type="component" value="Unassembled WGS sequence"/>
</dbReference>
<keyword evidence="2" id="KW-1185">Reference proteome</keyword>
<sequence>MTPDTVMDLVMRPFEEWTSYGDLKQTNFHCEPAERLSGGSEVVGLKFSLLKPLEAEKSNNLNEASRKWLALLDYTSILEYLPQDRGCNILKRNEIKTYTLKN</sequence>
<dbReference type="AlphaFoldDB" id="A0AAV4WEQ1"/>
<comment type="caution">
    <text evidence="1">The sequence shown here is derived from an EMBL/GenBank/DDBJ whole genome shotgun (WGS) entry which is preliminary data.</text>
</comment>
<dbReference type="EMBL" id="BPLQ01014581">
    <property type="protein sequence ID" value="GIY81107.1"/>
    <property type="molecule type" value="Genomic_DNA"/>
</dbReference>
<accession>A0AAV4WEQ1</accession>
<evidence type="ECO:0000313" key="2">
    <source>
        <dbReference type="Proteomes" id="UP001054837"/>
    </source>
</evidence>
<proteinExistence type="predicted"/>
<gene>
    <name evidence="1" type="ORF">CDAR_547741</name>
</gene>
<organism evidence="1 2">
    <name type="scientific">Caerostris darwini</name>
    <dbReference type="NCBI Taxonomy" id="1538125"/>
    <lineage>
        <taxon>Eukaryota</taxon>
        <taxon>Metazoa</taxon>
        <taxon>Ecdysozoa</taxon>
        <taxon>Arthropoda</taxon>
        <taxon>Chelicerata</taxon>
        <taxon>Arachnida</taxon>
        <taxon>Araneae</taxon>
        <taxon>Araneomorphae</taxon>
        <taxon>Entelegynae</taxon>
        <taxon>Araneoidea</taxon>
        <taxon>Araneidae</taxon>
        <taxon>Caerostris</taxon>
    </lineage>
</organism>